<dbReference type="CDD" id="cd00534">
    <property type="entry name" value="DHNA_DHNTPE"/>
    <property type="match status" value="1"/>
</dbReference>
<evidence type="ECO:0000313" key="12">
    <source>
        <dbReference type="Proteomes" id="UP000515823"/>
    </source>
</evidence>
<evidence type="ECO:0000256" key="2">
    <source>
        <dbReference type="ARBA" id="ARBA00005051"/>
    </source>
</evidence>
<dbReference type="InterPro" id="IPR006157">
    <property type="entry name" value="FolB_dom"/>
</dbReference>
<dbReference type="InterPro" id="IPR035907">
    <property type="entry name" value="Hppk_sf"/>
</dbReference>
<dbReference type="Pfam" id="PF01288">
    <property type="entry name" value="HPPK"/>
    <property type="match status" value="1"/>
</dbReference>
<dbReference type="NCBIfam" id="TIGR00526">
    <property type="entry name" value="folB_dom"/>
    <property type="match status" value="1"/>
</dbReference>
<dbReference type="CDD" id="cd00483">
    <property type="entry name" value="HPPK"/>
    <property type="match status" value="1"/>
</dbReference>
<evidence type="ECO:0000313" key="11">
    <source>
        <dbReference type="EMBL" id="QNM05182.1"/>
    </source>
</evidence>
<dbReference type="GO" id="GO:0004150">
    <property type="term" value="F:dihydroneopterin aldolase activity"/>
    <property type="evidence" value="ECO:0007669"/>
    <property type="project" value="UniProtKB-UniRule"/>
</dbReference>
<dbReference type="PANTHER" id="PTHR43071:SF1">
    <property type="entry name" value="2-AMINO-4-HYDROXY-6-HYDROXYMETHYLDIHYDROPTERIDINE PYROPHOSPHOKINASE"/>
    <property type="match status" value="1"/>
</dbReference>
<dbReference type="NCBIfam" id="TIGR00525">
    <property type="entry name" value="folB"/>
    <property type="match status" value="1"/>
</dbReference>
<gene>
    <name evidence="11" type="primary">folK</name>
    <name evidence="11" type="ORF">H9Q78_12145</name>
</gene>
<comment type="pathway">
    <text evidence="2">Cofactor biosynthesis; tetrahydrofolate biosynthesis; 2-amino-4-hydroxy-6-hydroxymethyl-7,8-dihydropteridine diphosphate from 7,8-dihydroneopterin triphosphate: step 4/4.</text>
</comment>
<evidence type="ECO:0000256" key="3">
    <source>
        <dbReference type="ARBA" id="ARBA00009640"/>
    </source>
</evidence>
<evidence type="ECO:0000256" key="5">
    <source>
        <dbReference type="ARBA" id="ARBA00022741"/>
    </source>
</evidence>
<comment type="similarity">
    <text evidence="9">Belongs to the DHNA family.</text>
</comment>
<name>A0A7G9G300_9FIRM</name>
<comment type="pathway">
    <text evidence="9">Cofactor biosynthesis; tetrahydrofolate biosynthesis; 2-amino-4-hydroxy-6-hydroxymethyl-7,8-dihydropteridine diphosphate from 7,8-dihydroneopterin triphosphate: step 3/4.</text>
</comment>
<dbReference type="NCBIfam" id="TIGR01498">
    <property type="entry name" value="folK"/>
    <property type="match status" value="1"/>
</dbReference>
<dbReference type="UniPathway" id="UPA00077">
    <property type="reaction ID" value="UER00154"/>
</dbReference>
<dbReference type="InterPro" id="IPR000550">
    <property type="entry name" value="Hppk"/>
</dbReference>
<dbReference type="RefSeq" id="WP_249301993.1">
    <property type="nucleotide sequence ID" value="NZ_CP060634.1"/>
</dbReference>
<comment type="similarity">
    <text evidence="3">In the N-terminal section; belongs to the DHNA family.</text>
</comment>
<protein>
    <recommendedName>
        <fullName evidence="9">Bifunctional folate synthesis protein</fullName>
    </recommendedName>
    <domain>
        <recommendedName>
            <fullName evidence="9">Dihydroneopterin aldolase</fullName>
            <shortName evidence="9">DHNA</shortName>
            <ecNumber evidence="9">4.1.2.25</ecNumber>
        </recommendedName>
        <alternativeName>
            <fullName evidence="9">7,8-dihydroneopterin aldolase</fullName>
        </alternativeName>
    </domain>
    <domain>
        <recommendedName>
            <fullName evidence="9">2-amino-4-hydroxy-6-hydroxymethyldihydropteridine pyrophosphokinase</fullName>
            <ecNumber evidence="9">2.7.6.3</ecNumber>
        </recommendedName>
        <alternativeName>
            <fullName evidence="9">6-hydroxymethyl-7,8-dihydropterin pyrophosphokinase</fullName>
            <shortName evidence="9">PPPK</shortName>
        </alternativeName>
        <alternativeName>
            <fullName evidence="9">7,8-dihydro-6-hydroxymethylpterin pyrophosphokinase</fullName>
            <shortName evidence="9">HPPK</shortName>
        </alternativeName>
    </domain>
</protein>
<dbReference type="Gene3D" id="3.30.1130.10">
    <property type="match status" value="1"/>
</dbReference>
<dbReference type="SUPFAM" id="SSF55083">
    <property type="entry name" value="6-hydroxymethyl-7,8-dihydropterin pyrophosphokinase, HPPK"/>
    <property type="match status" value="1"/>
</dbReference>
<evidence type="ECO:0000256" key="1">
    <source>
        <dbReference type="ARBA" id="ARBA00000198"/>
    </source>
</evidence>
<keyword evidence="7" id="KW-0067">ATP-binding</keyword>
<dbReference type="EC" id="2.7.6.3" evidence="9"/>
<keyword evidence="9" id="KW-0456">Lyase</keyword>
<dbReference type="Pfam" id="PF02152">
    <property type="entry name" value="FolB"/>
    <property type="match status" value="1"/>
</dbReference>
<organism evidence="11 12">
    <name type="scientific">Qiania dongpingensis</name>
    <dbReference type="NCBI Taxonomy" id="2763669"/>
    <lineage>
        <taxon>Bacteria</taxon>
        <taxon>Bacillati</taxon>
        <taxon>Bacillota</taxon>
        <taxon>Clostridia</taxon>
        <taxon>Lachnospirales</taxon>
        <taxon>Lachnospiraceae</taxon>
        <taxon>Qiania</taxon>
    </lineage>
</organism>
<comment type="catalytic activity">
    <reaction evidence="1">
        <text>6-hydroxymethyl-7,8-dihydropterin + ATP = (7,8-dihydropterin-6-yl)methyl diphosphate + AMP + H(+)</text>
        <dbReference type="Rhea" id="RHEA:11412"/>
        <dbReference type="ChEBI" id="CHEBI:15378"/>
        <dbReference type="ChEBI" id="CHEBI:30616"/>
        <dbReference type="ChEBI" id="CHEBI:44841"/>
        <dbReference type="ChEBI" id="CHEBI:72950"/>
        <dbReference type="ChEBI" id="CHEBI:456215"/>
        <dbReference type="EC" id="2.7.6.3"/>
    </reaction>
</comment>
<comment type="function">
    <text evidence="9">Catalyzes the conversion of 7,8-dihydroneopterin to 6-hydroxymethyl-7,8-dihydropterin.</text>
</comment>
<comment type="catalytic activity">
    <reaction evidence="9">
        <text>7,8-dihydroneopterin = 6-hydroxymethyl-7,8-dihydropterin + glycolaldehyde</text>
        <dbReference type="Rhea" id="RHEA:10540"/>
        <dbReference type="ChEBI" id="CHEBI:17001"/>
        <dbReference type="ChEBI" id="CHEBI:17071"/>
        <dbReference type="ChEBI" id="CHEBI:44841"/>
        <dbReference type="EC" id="4.1.2.25"/>
    </reaction>
</comment>
<dbReference type="GO" id="GO:0046654">
    <property type="term" value="P:tetrahydrofolate biosynthetic process"/>
    <property type="evidence" value="ECO:0007669"/>
    <property type="project" value="UniProtKB-UniRule"/>
</dbReference>
<dbReference type="GO" id="GO:0003848">
    <property type="term" value="F:2-amino-4-hydroxy-6-hydroxymethyldihydropteridine diphosphokinase activity"/>
    <property type="evidence" value="ECO:0007669"/>
    <property type="project" value="UniProtKB-EC"/>
</dbReference>
<feature type="domain" description="Dihydroneopterin aldolase/epimerase" evidence="10">
    <location>
        <begin position="4"/>
        <end position="117"/>
    </location>
</feature>
<dbReference type="SMART" id="SM00905">
    <property type="entry name" value="FolB"/>
    <property type="match status" value="1"/>
</dbReference>
<dbReference type="InterPro" id="IPR006156">
    <property type="entry name" value="Dihydroneopterin_aldolase"/>
</dbReference>
<dbReference type="GO" id="GO:0005524">
    <property type="term" value="F:ATP binding"/>
    <property type="evidence" value="ECO:0007669"/>
    <property type="project" value="UniProtKB-KW"/>
</dbReference>
<keyword evidence="6 11" id="KW-0418">Kinase</keyword>
<keyword evidence="12" id="KW-1185">Reference proteome</keyword>
<dbReference type="SUPFAM" id="SSF55620">
    <property type="entry name" value="Tetrahydrobiopterin biosynthesis enzymes-like"/>
    <property type="match status" value="1"/>
</dbReference>
<dbReference type="EC" id="4.1.2.25" evidence="9"/>
<evidence type="ECO:0000256" key="7">
    <source>
        <dbReference type="ARBA" id="ARBA00022840"/>
    </source>
</evidence>
<dbReference type="GO" id="GO:0046656">
    <property type="term" value="P:folic acid biosynthetic process"/>
    <property type="evidence" value="ECO:0007669"/>
    <property type="project" value="UniProtKB-UniRule"/>
</dbReference>
<evidence type="ECO:0000256" key="4">
    <source>
        <dbReference type="ARBA" id="ARBA00022679"/>
    </source>
</evidence>
<proteinExistence type="inferred from homology"/>
<dbReference type="AlphaFoldDB" id="A0A7G9G300"/>
<evidence type="ECO:0000256" key="6">
    <source>
        <dbReference type="ARBA" id="ARBA00022777"/>
    </source>
</evidence>
<dbReference type="Proteomes" id="UP000515823">
    <property type="component" value="Chromosome"/>
</dbReference>
<dbReference type="InterPro" id="IPR043133">
    <property type="entry name" value="GTP-CH-I_C/QueF"/>
</dbReference>
<dbReference type="KEGG" id="qdo:H9Q78_12145"/>
<dbReference type="GO" id="GO:0016301">
    <property type="term" value="F:kinase activity"/>
    <property type="evidence" value="ECO:0007669"/>
    <property type="project" value="UniProtKB-KW"/>
</dbReference>
<accession>A0A7G9G300</accession>
<evidence type="ECO:0000259" key="10">
    <source>
        <dbReference type="SMART" id="SM00905"/>
    </source>
</evidence>
<dbReference type="EMBL" id="CP060634">
    <property type="protein sequence ID" value="QNM05182.1"/>
    <property type="molecule type" value="Genomic_DNA"/>
</dbReference>
<evidence type="ECO:0000256" key="9">
    <source>
        <dbReference type="RuleBase" id="RU362079"/>
    </source>
</evidence>
<keyword evidence="8 9" id="KW-0289">Folate biosynthesis</keyword>
<dbReference type="Gene3D" id="3.30.70.560">
    <property type="entry name" value="7,8-Dihydro-6-hydroxymethylpterin-pyrophosphokinase HPPK"/>
    <property type="match status" value="1"/>
</dbReference>
<keyword evidence="5" id="KW-0547">Nucleotide-binding</keyword>
<keyword evidence="4 11" id="KW-0808">Transferase</keyword>
<sequence>MDKITIQNLEVYANHGVFPEETALGQKFLVCAELWTEIRTAGRTDDLEYSINYGTVCQEITRFMKEHTSRLIEAVAEQLAEYLLQTLPLLKGITLEIKKPWAPVGLPLDTVSVKIERCWHRAYVAFGSNMGDRRSHIDSGIQVLRDDPAIRVGSISDMIVTEPYGGVEQEDFLNGCLELETLLTPMELLAVLQKAEQKENRERLVHWGPRTLDMDLLFYDDEVLEEPELAVPHPEIPKRRFVLEPLSQIAPYKMHPVLKKRVKELLEELSDRE</sequence>
<evidence type="ECO:0000256" key="8">
    <source>
        <dbReference type="ARBA" id="ARBA00022909"/>
    </source>
</evidence>
<dbReference type="PANTHER" id="PTHR43071">
    <property type="entry name" value="2-AMINO-4-HYDROXY-6-HYDROXYMETHYLDIHYDROPTERIDINE PYROPHOSPHOKINASE"/>
    <property type="match status" value="1"/>
</dbReference>
<reference evidence="11 12" key="1">
    <citation type="submission" date="2020-08" db="EMBL/GenBank/DDBJ databases">
        <authorList>
            <person name="Liu C."/>
            <person name="Sun Q."/>
        </authorList>
    </citation>
    <scope>NUCLEOTIDE SEQUENCE [LARGE SCALE GENOMIC DNA]</scope>
    <source>
        <strain evidence="11 12">NSJ-38</strain>
    </source>
</reference>